<accession>A0A183L1Q8</accession>
<reference evidence="1 2" key="2">
    <citation type="submission" date="2018-11" db="EMBL/GenBank/DDBJ databases">
        <authorList>
            <consortium name="Pathogen Informatics"/>
        </authorList>
    </citation>
    <scope>NUCLEOTIDE SEQUENCE [LARGE SCALE GENOMIC DNA]</scope>
    <source>
        <strain evidence="1">Dakar</strain>
        <strain evidence="2">Dakar, Senegal</strain>
    </source>
</reference>
<name>A0A183L1Q8_9TREM</name>
<proteinExistence type="predicted"/>
<keyword evidence="2" id="KW-1185">Reference proteome</keyword>
<evidence type="ECO:0000313" key="3">
    <source>
        <dbReference type="WBParaSite" id="SCUD_0002126101-mRNA-1"/>
    </source>
</evidence>
<dbReference type="EMBL" id="UZAK01046143">
    <property type="protein sequence ID" value="VDP74860.1"/>
    <property type="molecule type" value="Genomic_DNA"/>
</dbReference>
<dbReference type="Proteomes" id="UP000279833">
    <property type="component" value="Unassembled WGS sequence"/>
</dbReference>
<evidence type="ECO:0000313" key="2">
    <source>
        <dbReference type="Proteomes" id="UP000279833"/>
    </source>
</evidence>
<gene>
    <name evidence="1" type="ORF">SCUD_LOCUS21258</name>
</gene>
<evidence type="ECO:0000313" key="1">
    <source>
        <dbReference type="EMBL" id="VDP74860.1"/>
    </source>
</evidence>
<dbReference type="AlphaFoldDB" id="A0A183L1Q8"/>
<protein>
    <submittedName>
        <fullName evidence="3">Tetraspanin</fullName>
    </submittedName>
</protein>
<dbReference type="WBParaSite" id="SCUD_0002126101-mRNA-1">
    <property type="protein sequence ID" value="SCUD_0002126101-mRNA-1"/>
    <property type="gene ID" value="SCUD_0002126101"/>
</dbReference>
<dbReference type="STRING" id="6186.A0A183L1Q8"/>
<organism evidence="3">
    <name type="scientific">Schistosoma curassoni</name>
    <dbReference type="NCBI Taxonomy" id="6186"/>
    <lineage>
        <taxon>Eukaryota</taxon>
        <taxon>Metazoa</taxon>
        <taxon>Spiralia</taxon>
        <taxon>Lophotrochozoa</taxon>
        <taxon>Platyhelminthes</taxon>
        <taxon>Trematoda</taxon>
        <taxon>Digenea</taxon>
        <taxon>Strigeidida</taxon>
        <taxon>Schistosomatoidea</taxon>
        <taxon>Schistosomatidae</taxon>
        <taxon>Schistosoma</taxon>
    </lineage>
</organism>
<sequence>LNCCGPKSYLDWTANRYFSCDKSNISPEACGVPYSCCRQMNDISVSIFLAFYNWTKLYYLYFK</sequence>
<reference evidence="3" key="1">
    <citation type="submission" date="2016-06" db="UniProtKB">
        <authorList>
            <consortium name="WormBaseParasite"/>
        </authorList>
    </citation>
    <scope>IDENTIFICATION</scope>
</reference>